<evidence type="ECO:0000313" key="1">
    <source>
        <dbReference type="EMBL" id="MED6241389.1"/>
    </source>
</evidence>
<accession>A0ABU7AVJ6</accession>
<protein>
    <submittedName>
        <fullName evidence="1">Uncharacterized protein</fullName>
    </submittedName>
</protein>
<comment type="caution">
    <text evidence="1">The sequence shown here is derived from an EMBL/GenBank/DDBJ whole genome shotgun (WGS) entry which is preliminary data.</text>
</comment>
<sequence length="98" mass="11155">MDRESADQDRSSSSKISAFKLDFNFLMPTWINYLHPRKKDQQETGRNRVEQERITDKSLSPAALHLRLLTMTRPSCSSVGLLLLLIGYTAAGKGWGWD</sequence>
<name>A0ABU7AVJ6_9TELE</name>
<organism evidence="1 2">
    <name type="scientific">Ataeniobius toweri</name>
    <dbReference type="NCBI Taxonomy" id="208326"/>
    <lineage>
        <taxon>Eukaryota</taxon>
        <taxon>Metazoa</taxon>
        <taxon>Chordata</taxon>
        <taxon>Craniata</taxon>
        <taxon>Vertebrata</taxon>
        <taxon>Euteleostomi</taxon>
        <taxon>Actinopterygii</taxon>
        <taxon>Neopterygii</taxon>
        <taxon>Teleostei</taxon>
        <taxon>Neoteleostei</taxon>
        <taxon>Acanthomorphata</taxon>
        <taxon>Ovalentaria</taxon>
        <taxon>Atherinomorphae</taxon>
        <taxon>Cyprinodontiformes</taxon>
        <taxon>Goodeidae</taxon>
        <taxon>Ataeniobius</taxon>
    </lineage>
</organism>
<keyword evidence="2" id="KW-1185">Reference proteome</keyword>
<reference evidence="1 2" key="1">
    <citation type="submission" date="2021-07" db="EMBL/GenBank/DDBJ databases">
        <authorList>
            <person name="Palmer J.M."/>
        </authorList>
    </citation>
    <scope>NUCLEOTIDE SEQUENCE [LARGE SCALE GENOMIC DNA]</scope>
    <source>
        <strain evidence="1 2">AT_MEX2019</strain>
        <tissue evidence="1">Muscle</tissue>
    </source>
</reference>
<dbReference type="EMBL" id="JAHUTI010029769">
    <property type="protein sequence ID" value="MED6241389.1"/>
    <property type="molecule type" value="Genomic_DNA"/>
</dbReference>
<proteinExistence type="predicted"/>
<dbReference type="Proteomes" id="UP001345963">
    <property type="component" value="Unassembled WGS sequence"/>
</dbReference>
<gene>
    <name evidence="1" type="ORF">ATANTOWER_012493</name>
</gene>
<evidence type="ECO:0000313" key="2">
    <source>
        <dbReference type="Proteomes" id="UP001345963"/>
    </source>
</evidence>